<dbReference type="InterPro" id="IPR023408">
    <property type="entry name" value="MscS_beta-dom_sf"/>
</dbReference>
<comment type="similarity">
    <text evidence="2">Belongs to the MscS (TC 1.A.23) family.</text>
</comment>
<dbReference type="InterPro" id="IPR011066">
    <property type="entry name" value="MscS_channel_C_sf"/>
</dbReference>
<dbReference type="PANTHER" id="PTHR30347">
    <property type="entry name" value="POTASSIUM CHANNEL RELATED"/>
    <property type="match status" value="1"/>
</dbReference>
<protein>
    <submittedName>
        <fullName evidence="12">Potassium efflux system KefA protein / Small-conductance mechanosensitive channel</fullName>
    </submittedName>
</protein>
<feature type="transmembrane region" description="Helical" evidence="8">
    <location>
        <begin position="855"/>
        <end position="876"/>
    </location>
</feature>
<gene>
    <name evidence="12" type="ORF">JETT_2992</name>
</gene>
<sequence length="1261" mass="144287">MKGLNMSKKNTFPLARYFSICFLLIAGSSLGVLAQTPEKKSDEVKSAETGITVESEDVEKARLKAEEIQAIVDKSRKENESLISDLQRDRDTTMVYLKRLQQDKKTYQTEGENPKFLPLLDKELDIIKEKLNVSDEQIETYEDQITALQNQLKAYTDQVALLETIAKLEEIIAVTPFDQALVVKKELDIAKGYTATVHASLKERDTIVSFFTHELEDVKVRISDREKDLIKDLELLKKDISDEELLKKIQEKIDSIILWRKAIGAQWIAIFKTRLGTAKVRYDQIIQVLKNAELNIAFLAEKANRLEGKLRSEELKKKQAELEAAKRAEEVNQKIAEMRRSEAERALQEANRKAEEVTQKQMVTTSPEKKRVLELEAELHKQTGLVARKKDELITEGEQRYKDATEYKELEANIEFFLERRMTASVIDEFLKKTESDIQRFSNAIAVIKSLITSVKLEEKLFLDNLKNAQEEISKIEKEIAIFENKELARQIKEYAHQKIEIHEELTKLLSAILDRLHERLEIKNNALALSNRTREKLITMRAANIWARVESNISTETLKTLYKDLIQSRLLLDTFYNAAQNAVKNFILYLDTEKKTISFWIRLCGLLVILAGLYFSKRFLYMWCTSKIEESYEATHAENGSDVLAAGDEITSKIEESYKVTDISYYKSRLLPSLLIIMKKSMGAFWIAILSFSLTSLFHIRVPWVTATVYILTYFAVYKILKGFLVESFGPEKGDKKLVTSLAYVSPTHLYRSLNIMLLFSLISLSAITVLTVFGYRNDVIKLLWFVYRLGMLILLLWLATQRTFILKLLPSGEGKLGKFIHRVIVIIYPIFITFVISLFAIRSLGYSVLTYALLRTCIKSFVVAFIVFLVWKYVQRRLDSIRDVRLRKKMIQKGTSEEKRFHAITSVYSVSCKYAISLIAAIIIIRVWVRTFYDALGSPAAPYLVQKVFGQIGAVLRTLRSGLSYRFVFEDGKYTTPIKIIVAFAIFLVFFFIARYIKKLLEERVFYKLRLERGARQTFSSLIRYVIVGIAALIGLNLAGIPLKSLTIFAGAFGIGIGFGMQNIISNFVSGIILLFERPMRVGDFVILDDGTGGTIDSINARSTTVVTPDGVTITVPNAKFIENRITNWTLPTPLMRGCVKVGVAYGSDTGLVKQCLLEIAKQNPNIKVYPEPAVRFAEFGENALKFELYFWADDPGKRWFTMSELNFAIDKVFKQNNIEIALPRQDIHIRSMIPFPDKDKKEIVTADIENSVYKRNNA</sequence>
<keyword evidence="5 8" id="KW-1133">Transmembrane helix</keyword>
<dbReference type="Proteomes" id="UP000319783">
    <property type="component" value="Unassembled WGS sequence"/>
</dbReference>
<dbReference type="PANTHER" id="PTHR30347:SF1">
    <property type="entry name" value="MECHANOSENSITIVE CHANNEL MSCK"/>
    <property type="match status" value="1"/>
</dbReference>
<feature type="transmembrane region" description="Helical" evidence="8">
    <location>
        <begin position="708"/>
        <end position="727"/>
    </location>
</feature>
<reference evidence="12 13" key="1">
    <citation type="submission" date="2019-04" db="EMBL/GenBank/DDBJ databases">
        <title>Genome of a novel bacterium Candidatus Jettenia ecosi reconstructed from metagenome of an anammox bioreactor.</title>
        <authorList>
            <person name="Mardanov A.V."/>
            <person name="Beletsky A.V."/>
            <person name="Ravin N.V."/>
            <person name="Botchkova E.A."/>
            <person name="Litti Y.V."/>
            <person name="Nozhevnikova A.N."/>
        </authorList>
    </citation>
    <scope>NUCLEOTIDE SEQUENCE [LARGE SCALE GENOMIC DNA]</scope>
    <source>
        <strain evidence="12">J2</strain>
    </source>
</reference>
<dbReference type="SUPFAM" id="SSF82861">
    <property type="entry name" value="Mechanosensitive channel protein MscS (YggB), transmembrane region"/>
    <property type="match status" value="1"/>
</dbReference>
<comment type="caution">
    <text evidence="12">The sequence shown here is derived from an EMBL/GenBank/DDBJ whole genome shotgun (WGS) entry which is preliminary data.</text>
</comment>
<keyword evidence="9" id="KW-0732">Signal</keyword>
<keyword evidence="4 8" id="KW-0812">Transmembrane</keyword>
<dbReference type="Gene3D" id="2.30.30.60">
    <property type="match status" value="1"/>
</dbReference>
<dbReference type="GO" id="GO:0008381">
    <property type="term" value="F:mechanosensitive monoatomic ion channel activity"/>
    <property type="evidence" value="ECO:0007669"/>
    <property type="project" value="UniProtKB-ARBA"/>
</dbReference>
<feature type="domain" description="Mechanosensitive ion channel MscS" evidence="10">
    <location>
        <begin position="1065"/>
        <end position="1132"/>
    </location>
</feature>
<feature type="chain" id="PRO_5021867094" evidence="9">
    <location>
        <begin position="35"/>
        <end position="1261"/>
    </location>
</feature>
<feature type="signal peptide" evidence="9">
    <location>
        <begin position="1"/>
        <end position="34"/>
    </location>
</feature>
<dbReference type="Pfam" id="PF21082">
    <property type="entry name" value="MS_channel_3rd"/>
    <property type="match status" value="1"/>
</dbReference>
<dbReference type="Gene3D" id="3.30.70.100">
    <property type="match status" value="1"/>
</dbReference>
<feature type="transmembrane region" description="Helical" evidence="8">
    <location>
        <begin position="684"/>
        <end position="702"/>
    </location>
</feature>
<dbReference type="InterPro" id="IPR049278">
    <property type="entry name" value="MS_channel_C"/>
</dbReference>
<dbReference type="Gene3D" id="1.10.287.1260">
    <property type="match status" value="1"/>
</dbReference>
<dbReference type="InterPro" id="IPR052702">
    <property type="entry name" value="MscS-like_channel"/>
</dbReference>
<accession>A0A533QDI4</accession>
<dbReference type="SUPFAM" id="SSF82689">
    <property type="entry name" value="Mechanosensitive channel protein MscS (YggB), C-terminal domain"/>
    <property type="match status" value="1"/>
</dbReference>
<evidence type="ECO:0000256" key="9">
    <source>
        <dbReference type="SAM" id="SignalP"/>
    </source>
</evidence>
<dbReference type="Pfam" id="PF00924">
    <property type="entry name" value="MS_channel_2nd"/>
    <property type="match status" value="1"/>
</dbReference>
<comment type="subcellular location">
    <subcellularLocation>
        <location evidence="1">Cell membrane</location>
        <topology evidence="1">Multi-pass membrane protein</topology>
    </subcellularLocation>
</comment>
<evidence type="ECO:0000256" key="1">
    <source>
        <dbReference type="ARBA" id="ARBA00004651"/>
    </source>
</evidence>
<feature type="coiled-coil region" evidence="7">
    <location>
        <begin position="459"/>
        <end position="505"/>
    </location>
</feature>
<feature type="transmembrane region" description="Helical" evidence="8">
    <location>
        <begin position="909"/>
        <end position="931"/>
    </location>
</feature>
<organism evidence="12 13">
    <name type="scientific">Candidatus Jettenia ecosi</name>
    <dbReference type="NCBI Taxonomy" id="2494326"/>
    <lineage>
        <taxon>Bacteria</taxon>
        <taxon>Pseudomonadati</taxon>
        <taxon>Planctomycetota</taxon>
        <taxon>Candidatus Brocadiia</taxon>
        <taxon>Candidatus Brocadiales</taxon>
        <taxon>Candidatus Brocadiaceae</taxon>
        <taxon>Candidatus Jettenia</taxon>
    </lineage>
</organism>
<dbReference type="InterPro" id="IPR010920">
    <property type="entry name" value="LSM_dom_sf"/>
</dbReference>
<feature type="transmembrane region" description="Helical" evidence="8">
    <location>
        <begin position="980"/>
        <end position="999"/>
    </location>
</feature>
<evidence type="ECO:0000256" key="5">
    <source>
        <dbReference type="ARBA" id="ARBA00022989"/>
    </source>
</evidence>
<evidence type="ECO:0000259" key="10">
    <source>
        <dbReference type="Pfam" id="PF00924"/>
    </source>
</evidence>
<keyword evidence="6 8" id="KW-0472">Membrane</keyword>
<proteinExistence type="inferred from homology"/>
<evidence type="ECO:0000256" key="4">
    <source>
        <dbReference type="ARBA" id="ARBA00022692"/>
    </source>
</evidence>
<evidence type="ECO:0000256" key="6">
    <source>
        <dbReference type="ARBA" id="ARBA00023136"/>
    </source>
</evidence>
<feature type="transmembrane region" description="Helical" evidence="8">
    <location>
        <begin position="757"/>
        <end position="778"/>
    </location>
</feature>
<evidence type="ECO:0000256" key="7">
    <source>
        <dbReference type="SAM" id="Coils"/>
    </source>
</evidence>
<dbReference type="InterPro" id="IPR011014">
    <property type="entry name" value="MscS_channel_TM-2"/>
</dbReference>
<keyword evidence="7" id="KW-0175">Coiled coil</keyword>
<evidence type="ECO:0000313" key="12">
    <source>
        <dbReference type="EMBL" id="TLD40731.1"/>
    </source>
</evidence>
<dbReference type="GO" id="GO:0005886">
    <property type="term" value="C:plasma membrane"/>
    <property type="evidence" value="ECO:0007669"/>
    <property type="project" value="UniProtKB-SubCell"/>
</dbReference>
<feature type="coiled-coil region" evidence="7">
    <location>
        <begin position="282"/>
        <end position="360"/>
    </location>
</feature>
<evidence type="ECO:0000256" key="8">
    <source>
        <dbReference type="SAM" id="Phobius"/>
    </source>
</evidence>
<dbReference type="InterPro" id="IPR006685">
    <property type="entry name" value="MscS_channel_2nd"/>
</dbReference>
<dbReference type="AlphaFoldDB" id="A0A533QDI4"/>
<evidence type="ECO:0000313" key="13">
    <source>
        <dbReference type="Proteomes" id="UP000319783"/>
    </source>
</evidence>
<feature type="coiled-coil region" evidence="7">
    <location>
        <begin position="124"/>
        <end position="165"/>
    </location>
</feature>
<evidence type="ECO:0000256" key="2">
    <source>
        <dbReference type="ARBA" id="ARBA00008017"/>
    </source>
</evidence>
<dbReference type="EMBL" id="SULG01000083">
    <property type="protein sequence ID" value="TLD40731.1"/>
    <property type="molecule type" value="Genomic_DNA"/>
</dbReference>
<evidence type="ECO:0000256" key="3">
    <source>
        <dbReference type="ARBA" id="ARBA00022475"/>
    </source>
</evidence>
<feature type="transmembrane region" description="Helical" evidence="8">
    <location>
        <begin position="821"/>
        <end position="843"/>
    </location>
</feature>
<dbReference type="SUPFAM" id="SSF50182">
    <property type="entry name" value="Sm-like ribonucleoproteins"/>
    <property type="match status" value="1"/>
</dbReference>
<keyword evidence="3" id="KW-1003">Cell membrane</keyword>
<feature type="transmembrane region" description="Helical" evidence="8">
    <location>
        <begin position="1020"/>
        <end position="1043"/>
    </location>
</feature>
<feature type="transmembrane region" description="Helical" evidence="8">
    <location>
        <begin position="784"/>
        <end position="801"/>
    </location>
</feature>
<feature type="transmembrane region" description="Helical" evidence="8">
    <location>
        <begin position="1049"/>
        <end position="1078"/>
    </location>
</feature>
<name>A0A533QDI4_9BACT</name>
<feature type="domain" description="Mechanosensitive ion channel MscS C-terminal" evidence="11">
    <location>
        <begin position="1143"/>
        <end position="1223"/>
    </location>
</feature>
<feature type="transmembrane region" description="Helical" evidence="8">
    <location>
        <begin position="598"/>
        <end position="616"/>
    </location>
</feature>
<evidence type="ECO:0000259" key="11">
    <source>
        <dbReference type="Pfam" id="PF21082"/>
    </source>
</evidence>